<evidence type="ECO:0000313" key="7">
    <source>
        <dbReference type="EMBL" id="KAG2499013.1"/>
    </source>
</evidence>
<dbReference type="Gene3D" id="3.40.50.10190">
    <property type="entry name" value="BRCT domain"/>
    <property type="match status" value="1"/>
</dbReference>
<feature type="compositionally biased region" description="Low complexity" evidence="5">
    <location>
        <begin position="269"/>
        <end position="283"/>
    </location>
</feature>
<dbReference type="GO" id="GO:0005524">
    <property type="term" value="F:ATP binding"/>
    <property type="evidence" value="ECO:0007669"/>
    <property type="project" value="UniProtKB-UniRule"/>
</dbReference>
<evidence type="ECO:0000256" key="4">
    <source>
        <dbReference type="PIRNR" id="PIRNR036578"/>
    </source>
</evidence>
<evidence type="ECO:0000313" key="8">
    <source>
        <dbReference type="Proteomes" id="UP000612055"/>
    </source>
</evidence>
<protein>
    <recommendedName>
        <fullName evidence="2 4">Replication factor C subunit 1</fullName>
    </recommendedName>
</protein>
<dbReference type="PANTHER" id="PTHR23389">
    <property type="entry name" value="CHROMOSOME TRANSMISSION FIDELITY FACTOR 18"/>
    <property type="match status" value="1"/>
</dbReference>
<accession>A0A835YD07</accession>
<dbReference type="GO" id="GO:0003689">
    <property type="term" value="F:DNA clamp loader activity"/>
    <property type="evidence" value="ECO:0007669"/>
    <property type="project" value="UniProtKB-UniRule"/>
</dbReference>
<dbReference type="InterPro" id="IPR036420">
    <property type="entry name" value="BRCT_dom_sf"/>
</dbReference>
<feature type="region of interest" description="Disordered" evidence="5">
    <location>
        <begin position="1102"/>
        <end position="1237"/>
    </location>
</feature>
<dbReference type="GO" id="GO:0005634">
    <property type="term" value="C:nucleus"/>
    <property type="evidence" value="ECO:0007669"/>
    <property type="project" value="UniProtKB-SubCell"/>
</dbReference>
<dbReference type="Pfam" id="PF00533">
    <property type="entry name" value="BRCT"/>
    <property type="match status" value="1"/>
</dbReference>
<dbReference type="SMART" id="SM00382">
    <property type="entry name" value="AAA"/>
    <property type="match status" value="1"/>
</dbReference>
<dbReference type="Pfam" id="PF25361">
    <property type="entry name" value="AAA_lid_RFC1"/>
    <property type="match status" value="1"/>
</dbReference>
<feature type="compositionally biased region" description="Acidic residues" evidence="5">
    <location>
        <begin position="1150"/>
        <end position="1159"/>
    </location>
</feature>
<dbReference type="EMBL" id="JAEHOE010000008">
    <property type="protein sequence ID" value="KAG2499013.1"/>
    <property type="molecule type" value="Genomic_DNA"/>
</dbReference>
<evidence type="ECO:0000256" key="2">
    <source>
        <dbReference type="ARBA" id="ARBA00020401"/>
    </source>
</evidence>
<dbReference type="Pfam" id="PF00004">
    <property type="entry name" value="AAA"/>
    <property type="match status" value="1"/>
</dbReference>
<feature type="compositionally biased region" description="Low complexity" evidence="5">
    <location>
        <begin position="252"/>
        <end position="262"/>
    </location>
</feature>
<feature type="region of interest" description="Disordered" evidence="5">
    <location>
        <begin position="461"/>
        <end position="482"/>
    </location>
</feature>
<feature type="compositionally biased region" description="Gly residues" evidence="5">
    <location>
        <begin position="1191"/>
        <end position="1229"/>
    </location>
</feature>
<comment type="similarity">
    <text evidence="1 4">Belongs to the activator 1 large subunit family.</text>
</comment>
<dbReference type="InterPro" id="IPR013725">
    <property type="entry name" value="DNA_replication_fac_RFC1_C"/>
</dbReference>
<feature type="compositionally biased region" description="Polar residues" evidence="5">
    <location>
        <begin position="300"/>
        <end position="309"/>
    </location>
</feature>
<dbReference type="InterPro" id="IPR001357">
    <property type="entry name" value="BRCT_dom"/>
</dbReference>
<dbReference type="Gene3D" id="3.40.50.300">
    <property type="entry name" value="P-loop containing nucleotide triphosphate hydrolases"/>
    <property type="match status" value="1"/>
</dbReference>
<feature type="compositionally biased region" description="Acidic residues" evidence="5">
    <location>
        <begin position="167"/>
        <end position="215"/>
    </location>
</feature>
<dbReference type="PANTHER" id="PTHR23389:SF6">
    <property type="entry name" value="REPLICATION FACTOR C SUBUNIT 1"/>
    <property type="match status" value="1"/>
</dbReference>
<dbReference type="Gene3D" id="1.20.272.10">
    <property type="match status" value="1"/>
</dbReference>
<dbReference type="InterPro" id="IPR008921">
    <property type="entry name" value="DNA_pol3_clamp-load_cplx_C"/>
</dbReference>
<evidence type="ECO:0000256" key="5">
    <source>
        <dbReference type="SAM" id="MobiDB-lite"/>
    </source>
</evidence>
<dbReference type="PIRSF" id="PIRSF036578">
    <property type="entry name" value="RFC1"/>
    <property type="match status" value="1"/>
</dbReference>
<dbReference type="Proteomes" id="UP000612055">
    <property type="component" value="Unassembled WGS sequence"/>
</dbReference>
<comment type="caution">
    <text evidence="7">The sequence shown here is derived from an EMBL/GenBank/DDBJ whole genome shotgun (WGS) entry which is preliminary data.</text>
</comment>
<dbReference type="OrthoDB" id="446168at2759"/>
<name>A0A835YD07_9CHLO</name>
<dbReference type="InterPro" id="IPR003593">
    <property type="entry name" value="AAA+_ATPase"/>
</dbReference>
<organism evidence="7 8">
    <name type="scientific">Edaphochlamys debaryana</name>
    <dbReference type="NCBI Taxonomy" id="47281"/>
    <lineage>
        <taxon>Eukaryota</taxon>
        <taxon>Viridiplantae</taxon>
        <taxon>Chlorophyta</taxon>
        <taxon>core chlorophytes</taxon>
        <taxon>Chlorophyceae</taxon>
        <taxon>CS clade</taxon>
        <taxon>Chlamydomonadales</taxon>
        <taxon>Chlamydomonadales incertae sedis</taxon>
        <taxon>Edaphochlamys</taxon>
    </lineage>
</organism>
<keyword evidence="4" id="KW-0539">Nucleus</keyword>
<dbReference type="GO" id="GO:0006281">
    <property type="term" value="P:DNA repair"/>
    <property type="evidence" value="ECO:0007669"/>
    <property type="project" value="InterPro"/>
</dbReference>
<dbReference type="Pfam" id="PF08519">
    <property type="entry name" value="RFC1"/>
    <property type="match status" value="1"/>
</dbReference>
<dbReference type="SUPFAM" id="SSF48019">
    <property type="entry name" value="post-AAA+ oligomerization domain-like"/>
    <property type="match status" value="1"/>
</dbReference>
<keyword evidence="4" id="KW-0067">ATP-binding</keyword>
<dbReference type="PROSITE" id="PS50172">
    <property type="entry name" value="BRCT"/>
    <property type="match status" value="1"/>
</dbReference>
<feature type="compositionally biased region" description="Basic and acidic residues" evidence="5">
    <location>
        <begin position="237"/>
        <end position="251"/>
    </location>
</feature>
<feature type="region of interest" description="Disordered" evidence="5">
    <location>
        <begin position="1"/>
        <end position="389"/>
    </location>
</feature>
<evidence type="ECO:0000256" key="3">
    <source>
        <dbReference type="ARBA" id="ARBA00022705"/>
    </source>
</evidence>
<dbReference type="InterPro" id="IPR012178">
    <property type="entry name" value="RFC1"/>
</dbReference>
<dbReference type="GO" id="GO:0006260">
    <property type="term" value="P:DNA replication"/>
    <property type="evidence" value="ECO:0007669"/>
    <property type="project" value="UniProtKB-KW"/>
</dbReference>
<proteinExistence type="inferred from homology"/>
<dbReference type="SUPFAM" id="SSF52113">
    <property type="entry name" value="BRCT domain"/>
    <property type="match status" value="1"/>
</dbReference>
<evidence type="ECO:0000256" key="1">
    <source>
        <dbReference type="ARBA" id="ARBA00006116"/>
    </source>
</evidence>
<dbReference type="InterPro" id="IPR027417">
    <property type="entry name" value="P-loop_NTPase"/>
</dbReference>
<evidence type="ECO:0000259" key="6">
    <source>
        <dbReference type="PROSITE" id="PS50172"/>
    </source>
</evidence>
<dbReference type="GO" id="GO:0003677">
    <property type="term" value="F:DNA binding"/>
    <property type="evidence" value="ECO:0007669"/>
    <property type="project" value="InterPro"/>
</dbReference>
<feature type="compositionally biased region" description="Low complexity" evidence="5">
    <location>
        <begin position="339"/>
        <end position="348"/>
    </location>
</feature>
<dbReference type="FunFam" id="3.40.50.300:FF:000395">
    <property type="entry name" value="Replication factor C subunit 1"/>
    <property type="match status" value="1"/>
</dbReference>
<dbReference type="SUPFAM" id="SSF52540">
    <property type="entry name" value="P-loop containing nucleoside triphosphate hydrolases"/>
    <property type="match status" value="1"/>
</dbReference>
<dbReference type="CDD" id="cd00009">
    <property type="entry name" value="AAA"/>
    <property type="match status" value="1"/>
</dbReference>
<feature type="region of interest" description="Disordered" evidence="5">
    <location>
        <begin position="530"/>
        <end position="552"/>
    </location>
</feature>
<dbReference type="GO" id="GO:0016887">
    <property type="term" value="F:ATP hydrolysis activity"/>
    <property type="evidence" value="ECO:0007669"/>
    <property type="project" value="InterPro"/>
</dbReference>
<feature type="compositionally biased region" description="Low complexity" evidence="5">
    <location>
        <begin position="39"/>
        <end position="56"/>
    </location>
</feature>
<feature type="domain" description="BRCT" evidence="6">
    <location>
        <begin position="389"/>
        <end position="451"/>
    </location>
</feature>
<comment type="subcellular location">
    <subcellularLocation>
        <location evidence="4">Nucleus</location>
    </subcellularLocation>
</comment>
<feature type="compositionally biased region" description="Basic residues" evidence="5">
    <location>
        <begin position="1102"/>
        <end position="1112"/>
    </location>
</feature>
<feature type="compositionally biased region" description="Acidic residues" evidence="5">
    <location>
        <begin position="1116"/>
        <end position="1130"/>
    </location>
</feature>
<keyword evidence="4" id="KW-0547">Nucleotide-binding</keyword>
<sequence length="1237" mass="126532">MGKAEQSPAKAPAPPGKDIRSFFSRPAPKPAPKTEDKPAAAAPAPAKLASPKAAKASPKKEPKAEAKAQPKAEPKPEPKASAAKAAEPKPEHKAAGGKAAAKRVTVIDDSDDDDVVMVDAKQPQSARGKEGPAAGSRRGGQPPAAKKRRTARIEEDDEEGGAGAGGDSDDDDFKMEEDEASSSDDDDSDLEAESDDSDDESDDDVELVDSEDDDVAGGSGGKKGDKKAAPKAAAPKKGADKKAEGKAEKQAGGKAAAAAAGAAAGGADKGGKAAAAAAAPAAAVGSKRPRETPAKGAAGSQPSPKTGSQAARGKAAPASPKGGRKSQAAPVAFHKEAGAEQAAAAVAEAIKRLPPESEVNFSVMPEDAEGGHNDSADPPNLGQKEVPRGHPDCLAGYTFVVTGVLDSLRREAAADLIKRYGGKTTGSVSGRTSFLLAGHNCGRSKYRALREQQKAWDDAVAKEAAEAPPKKKTTKKPTKDTPRLTLIDEDGLFALIRASEPFMPAAPAAAAAPPPVAAAGGGAMAAAASGRVPPAAHQPGRKPPASFYGGGGAAAAAAAGAGQAAAGAGPSAAAPPRPPADASGQLWVDKYKPRDSRELVGNPGLVEDLRKWLNGWEEVHLKGGAAPAAKGGGAKPKDLGKKAALLSGPPGIGKTSAAHIIAREAGFEVVEMNASDTRNKAGKVKDGMAGKSSNIIKEMTTNTAFSFAGADGPQRRRQLLVMDEVDGMSGGDRGGVQDLIDTIKKSKIPIICICNDKYNQKLRSLRNHCLELEFRKPLAGTIAKRMAEVCAAEGLAVNQQTLESLVTGAGGDLRLVLGQLQMVRLRAAALSYDQVKGAMGTSKDTDKSPFECARKLLEPAAATLSMGDKSDLVFADLDLVPLLVAENYLNHRPTVANDYVTRLRAMAKAADCISLGDILNTSIRRYQNWSLAPATVVVGSVMPAAYMRGGREAFGLYPGEPNFPRFTSLLGNISTSGKQRRLLGELATTMSASGVVSSNRSAVRLEYASAFRHLLTRPLHRQAEAGVPEVVGLMHTYGVDKEQFDYILDVTSFKSKMPWAEDPYKEVPTKIKTALTRNVNSTAPAARCTAQVEEIKISVRAAKGKAKGKGRKGAAEEEDEEEGEGGEGGEQDGKPSPKPADGQEAGAGGEEADEDEDVDAATFARRLKAKGLEVAIKDDGKAKGKKAGGAKAAGGAKGGGAKGGGAKGGGAKGGGAKGAGAGGKGGAAGGKKAAGKK</sequence>
<dbReference type="Gene3D" id="1.10.8.60">
    <property type="match status" value="1"/>
</dbReference>
<feature type="compositionally biased region" description="Basic and acidic residues" evidence="5">
    <location>
        <begin position="58"/>
        <end position="78"/>
    </location>
</feature>
<dbReference type="GO" id="GO:0005663">
    <property type="term" value="C:DNA replication factor C complex"/>
    <property type="evidence" value="ECO:0007669"/>
    <property type="project" value="InterPro"/>
</dbReference>
<dbReference type="AlphaFoldDB" id="A0A835YD07"/>
<dbReference type="SMART" id="SM00292">
    <property type="entry name" value="BRCT"/>
    <property type="match status" value="1"/>
</dbReference>
<keyword evidence="3 4" id="KW-0235">DNA replication</keyword>
<feature type="region of interest" description="Disordered" evidence="5">
    <location>
        <begin position="566"/>
        <end position="585"/>
    </location>
</feature>
<dbReference type="InterPro" id="IPR003959">
    <property type="entry name" value="ATPase_AAA_core"/>
</dbReference>
<reference evidence="7" key="1">
    <citation type="journal article" date="2020" name="bioRxiv">
        <title>Comparative genomics of Chlamydomonas.</title>
        <authorList>
            <person name="Craig R.J."/>
            <person name="Hasan A.R."/>
            <person name="Ness R.W."/>
            <person name="Keightley P.D."/>
        </authorList>
    </citation>
    <scope>NUCLEOTIDE SEQUENCE</scope>
    <source>
        <strain evidence="7">CCAP 11/70</strain>
    </source>
</reference>
<keyword evidence="8" id="KW-1185">Reference proteome</keyword>
<gene>
    <name evidence="7" type="ORF">HYH03_003199</name>
</gene>